<dbReference type="PANTHER" id="PTHR35176:SF2">
    <property type="entry name" value="F420H(2)-DEPENDENT REDUCTASE RV1155"/>
    <property type="match status" value="1"/>
</dbReference>
<reference evidence="3" key="2">
    <citation type="submission" date="2020-09" db="EMBL/GenBank/DDBJ databases">
        <authorList>
            <person name="Sun Q."/>
            <person name="Zhou Y."/>
        </authorList>
    </citation>
    <scope>NUCLEOTIDE SEQUENCE</scope>
    <source>
        <strain evidence="3">CGMCC 4.7306</strain>
    </source>
</reference>
<gene>
    <name evidence="3" type="ORF">GCM10011575_22200</name>
</gene>
<dbReference type="PANTHER" id="PTHR35176">
    <property type="entry name" value="HEME OXYGENASE HI_0854-RELATED"/>
    <property type="match status" value="1"/>
</dbReference>
<evidence type="ECO:0000313" key="4">
    <source>
        <dbReference type="Proteomes" id="UP000613840"/>
    </source>
</evidence>
<dbReference type="Pfam" id="PF01243">
    <property type="entry name" value="PNPOx_N"/>
    <property type="match status" value="1"/>
</dbReference>
<proteinExistence type="predicted"/>
<accession>A0A917S8T9</accession>
<evidence type="ECO:0000256" key="1">
    <source>
        <dbReference type="ARBA" id="ARBA00023002"/>
    </source>
</evidence>
<name>A0A917S8T9_9ACTN</name>
<dbReference type="Proteomes" id="UP000613840">
    <property type="component" value="Unassembled WGS sequence"/>
</dbReference>
<dbReference type="GO" id="GO:0016627">
    <property type="term" value="F:oxidoreductase activity, acting on the CH-CH group of donors"/>
    <property type="evidence" value="ECO:0007669"/>
    <property type="project" value="TreeGrafter"/>
</dbReference>
<dbReference type="GO" id="GO:0070967">
    <property type="term" value="F:coenzyme F420 binding"/>
    <property type="evidence" value="ECO:0007669"/>
    <property type="project" value="TreeGrafter"/>
</dbReference>
<dbReference type="InterPro" id="IPR019920">
    <property type="entry name" value="F420-binding_dom_put"/>
</dbReference>
<organism evidence="3 4">
    <name type="scientific">Microlunatus endophyticus</name>
    <dbReference type="NCBI Taxonomy" id="1716077"/>
    <lineage>
        <taxon>Bacteria</taxon>
        <taxon>Bacillati</taxon>
        <taxon>Actinomycetota</taxon>
        <taxon>Actinomycetes</taxon>
        <taxon>Propionibacteriales</taxon>
        <taxon>Propionibacteriaceae</taxon>
        <taxon>Microlunatus</taxon>
    </lineage>
</organism>
<dbReference type="SUPFAM" id="SSF50475">
    <property type="entry name" value="FMN-binding split barrel"/>
    <property type="match status" value="1"/>
</dbReference>
<dbReference type="InterPro" id="IPR052019">
    <property type="entry name" value="F420H2_bilvrd_red/Heme_oxyg"/>
</dbReference>
<dbReference type="GO" id="GO:0005829">
    <property type="term" value="C:cytosol"/>
    <property type="evidence" value="ECO:0007669"/>
    <property type="project" value="TreeGrafter"/>
</dbReference>
<comment type="caution">
    <text evidence="3">The sequence shown here is derived from an EMBL/GenBank/DDBJ whole genome shotgun (WGS) entry which is preliminary data.</text>
</comment>
<evidence type="ECO:0000259" key="2">
    <source>
        <dbReference type="Pfam" id="PF01243"/>
    </source>
</evidence>
<feature type="domain" description="Pyridoxamine 5'-phosphate oxidase N-terminal" evidence="2">
    <location>
        <begin position="24"/>
        <end position="147"/>
    </location>
</feature>
<sequence length="151" mass="16497">MAPPTDLHNEQSQRLLAAFGDRGNAALVTIGKSGRPHITNISYAFAPDTATFRISLTDSRVKTRNLRRDPRASLYVTAADRWPYTVADGTAELSPAAADPQDATVEALIDLYRAVSGSEHPDWDEYRQAMVDDGRLVLTVRVDHVYGLAGS</sequence>
<dbReference type="NCBIfam" id="TIGR03618">
    <property type="entry name" value="Rv1155_F420"/>
    <property type="match status" value="1"/>
</dbReference>
<dbReference type="Gene3D" id="2.30.110.10">
    <property type="entry name" value="Electron Transport, Fmn-binding Protein, Chain A"/>
    <property type="match status" value="1"/>
</dbReference>
<keyword evidence="4" id="KW-1185">Reference proteome</keyword>
<dbReference type="InterPro" id="IPR012349">
    <property type="entry name" value="Split_barrel_FMN-bd"/>
</dbReference>
<dbReference type="RefSeq" id="WP_188895379.1">
    <property type="nucleotide sequence ID" value="NZ_BMMZ01000004.1"/>
</dbReference>
<dbReference type="AlphaFoldDB" id="A0A917S8T9"/>
<keyword evidence="1" id="KW-0560">Oxidoreductase</keyword>
<protein>
    <submittedName>
        <fullName evidence="3">PPOX class F420-dependent enzyme</fullName>
    </submittedName>
</protein>
<evidence type="ECO:0000313" key="3">
    <source>
        <dbReference type="EMBL" id="GGL63270.1"/>
    </source>
</evidence>
<dbReference type="InterPro" id="IPR011576">
    <property type="entry name" value="Pyridox_Oxase_N"/>
</dbReference>
<dbReference type="EMBL" id="BMMZ01000004">
    <property type="protein sequence ID" value="GGL63270.1"/>
    <property type="molecule type" value="Genomic_DNA"/>
</dbReference>
<reference evidence="3" key="1">
    <citation type="journal article" date="2014" name="Int. J. Syst. Evol. Microbiol.">
        <title>Complete genome sequence of Corynebacterium casei LMG S-19264T (=DSM 44701T), isolated from a smear-ripened cheese.</title>
        <authorList>
            <consortium name="US DOE Joint Genome Institute (JGI-PGF)"/>
            <person name="Walter F."/>
            <person name="Albersmeier A."/>
            <person name="Kalinowski J."/>
            <person name="Ruckert C."/>
        </authorList>
    </citation>
    <scope>NUCLEOTIDE SEQUENCE</scope>
    <source>
        <strain evidence="3">CGMCC 4.7306</strain>
    </source>
</reference>